<dbReference type="NCBIfam" id="NF047353">
    <property type="entry name" value="tube_lmo2291"/>
    <property type="match status" value="1"/>
</dbReference>
<dbReference type="AlphaFoldDB" id="A0A2Z3KRG8"/>
<dbReference type="GeneID" id="89634624"/>
<name>A0A2Z3KRG8_LACLL</name>
<dbReference type="Proteomes" id="UP000245919">
    <property type="component" value="Chromosome"/>
</dbReference>
<evidence type="ECO:0000313" key="3">
    <source>
        <dbReference type="Proteomes" id="UP000245919"/>
    </source>
</evidence>
<dbReference type="RefSeq" id="WP_109991368.1">
    <property type="nucleotide sequence ID" value="NZ_CP028160.1"/>
</dbReference>
<feature type="region of interest" description="Disordered" evidence="1">
    <location>
        <begin position="1"/>
        <end position="32"/>
    </location>
</feature>
<sequence length="160" mass="17214">MAKNKNAKREHYLAPISAGTGTDKKTPPEADSEAWLRLGLDIQTIEDKSDEKTDTAGDYLGDGTEVDILTGRSEIWGVKGSRNNTDEAQNLVASMKRTQTDDDRLLFHKIVETNGDVVIGVAKAMAITAGSGDATSYEDFACDLNFVSQPTVTKSTSTPS</sequence>
<protein>
    <submittedName>
        <fullName evidence="2">Phage tail protein</fullName>
    </submittedName>
</protein>
<gene>
    <name evidence="2" type="ORF">LL14B4_12635</name>
</gene>
<evidence type="ECO:0000313" key="2">
    <source>
        <dbReference type="EMBL" id="AWN66953.1"/>
    </source>
</evidence>
<reference evidence="2 3" key="1">
    <citation type="submission" date="2018-03" db="EMBL/GenBank/DDBJ databases">
        <title>Genome sequence of Lactococcus lactis strain 14B4 from almond drupe.</title>
        <authorList>
            <person name="Tran T.D."/>
            <person name="McGarvey J.A."/>
            <person name="Huynh S."/>
            <person name="Parker C.T."/>
        </authorList>
    </citation>
    <scope>NUCLEOTIDE SEQUENCE [LARGE SCALE GENOMIC DNA]</scope>
    <source>
        <strain evidence="2 3">14B4</strain>
    </source>
</reference>
<dbReference type="EMBL" id="CP028160">
    <property type="protein sequence ID" value="AWN66953.1"/>
    <property type="molecule type" value="Genomic_DNA"/>
</dbReference>
<organism evidence="2 3">
    <name type="scientific">Lactococcus lactis subsp. lactis</name>
    <name type="common">Streptococcus lactis</name>
    <dbReference type="NCBI Taxonomy" id="1360"/>
    <lineage>
        <taxon>Bacteria</taxon>
        <taxon>Bacillati</taxon>
        <taxon>Bacillota</taxon>
        <taxon>Bacilli</taxon>
        <taxon>Lactobacillales</taxon>
        <taxon>Streptococcaceae</taxon>
        <taxon>Lactococcus</taxon>
    </lineage>
</organism>
<proteinExistence type="predicted"/>
<evidence type="ECO:0000256" key="1">
    <source>
        <dbReference type="SAM" id="MobiDB-lite"/>
    </source>
</evidence>
<accession>A0A2Z3KRG8</accession>